<protein>
    <submittedName>
        <fullName evidence="1">Uncharacterized protein</fullName>
    </submittedName>
</protein>
<gene>
    <name evidence="1" type="ORF">L2E82_14773</name>
</gene>
<dbReference type="EMBL" id="CM042011">
    <property type="protein sequence ID" value="KAI3764757.1"/>
    <property type="molecule type" value="Genomic_DNA"/>
</dbReference>
<evidence type="ECO:0000313" key="2">
    <source>
        <dbReference type="Proteomes" id="UP001055811"/>
    </source>
</evidence>
<proteinExistence type="predicted"/>
<reference evidence="2" key="1">
    <citation type="journal article" date="2022" name="Mol. Ecol. Resour.">
        <title>The genomes of chicory, endive, great burdock and yacon provide insights into Asteraceae palaeo-polyploidization history and plant inulin production.</title>
        <authorList>
            <person name="Fan W."/>
            <person name="Wang S."/>
            <person name="Wang H."/>
            <person name="Wang A."/>
            <person name="Jiang F."/>
            <person name="Liu H."/>
            <person name="Zhao H."/>
            <person name="Xu D."/>
            <person name="Zhang Y."/>
        </authorList>
    </citation>
    <scope>NUCLEOTIDE SEQUENCE [LARGE SCALE GENOMIC DNA]</scope>
    <source>
        <strain evidence="2">cv. Punajuju</strain>
    </source>
</reference>
<evidence type="ECO:0000313" key="1">
    <source>
        <dbReference type="EMBL" id="KAI3764757.1"/>
    </source>
</evidence>
<keyword evidence="2" id="KW-1185">Reference proteome</keyword>
<reference evidence="1 2" key="2">
    <citation type="journal article" date="2022" name="Mol. Ecol. Resour.">
        <title>The genomes of chicory, endive, great burdock and yacon provide insights into Asteraceae paleo-polyploidization history and plant inulin production.</title>
        <authorList>
            <person name="Fan W."/>
            <person name="Wang S."/>
            <person name="Wang H."/>
            <person name="Wang A."/>
            <person name="Jiang F."/>
            <person name="Liu H."/>
            <person name="Zhao H."/>
            <person name="Xu D."/>
            <person name="Zhang Y."/>
        </authorList>
    </citation>
    <scope>NUCLEOTIDE SEQUENCE [LARGE SCALE GENOMIC DNA]</scope>
    <source>
        <strain evidence="2">cv. Punajuju</strain>
        <tissue evidence="1">Leaves</tissue>
    </source>
</reference>
<organism evidence="1 2">
    <name type="scientific">Cichorium intybus</name>
    <name type="common">Chicory</name>
    <dbReference type="NCBI Taxonomy" id="13427"/>
    <lineage>
        <taxon>Eukaryota</taxon>
        <taxon>Viridiplantae</taxon>
        <taxon>Streptophyta</taxon>
        <taxon>Embryophyta</taxon>
        <taxon>Tracheophyta</taxon>
        <taxon>Spermatophyta</taxon>
        <taxon>Magnoliopsida</taxon>
        <taxon>eudicotyledons</taxon>
        <taxon>Gunneridae</taxon>
        <taxon>Pentapetalae</taxon>
        <taxon>asterids</taxon>
        <taxon>campanulids</taxon>
        <taxon>Asterales</taxon>
        <taxon>Asteraceae</taxon>
        <taxon>Cichorioideae</taxon>
        <taxon>Cichorieae</taxon>
        <taxon>Cichoriinae</taxon>
        <taxon>Cichorium</taxon>
    </lineage>
</organism>
<accession>A0ACB9F264</accession>
<sequence length="280" mass="31389">MGCGAWFYRVVRKIGSGKEGVSVLLELIATHDNMMVPASGLRNETLFSDKIPTKSNYHFPSLNPTRFSCCAHSLPVSLLPFSTNGAESTLDKRLCRSDVPFSFFLLQNLDAGGIKLHRSTVSLLPLNDKSSAGQPLQPASPPLHVFTFRQRAISNRTKRFKVCRTVQPSVTRAFSVLEAIKIQHQEEVRVLGADLHLITPLLIVQTVDMHHINLVMEAPDLHHMSPLLLVVDATQLHHMSPRRLVVLHFVEAAYLHHMHLFLLFLDLIHRHCCLLLILGG</sequence>
<name>A0ACB9F264_CICIN</name>
<dbReference type="Proteomes" id="UP001055811">
    <property type="component" value="Linkage Group LG03"/>
</dbReference>
<comment type="caution">
    <text evidence="1">The sequence shown here is derived from an EMBL/GenBank/DDBJ whole genome shotgun (WGS) entry which is preliminary data.</text>
</comment>